<proteinExistence type="predicted"/>
<comment type="caution">
    <text evidence="1">The sequence shown here is derived from an EMBL/GenBank/DDBJ whole genome shotgun (WGS) entry which is preliminary data.</text>
</comment>
<evidence type="ECO:0000313" key="1">
    <source>
        <dbReference type="EMBL" id="ETJ32330.1"/>
    </source>
</evidence>
<dbReference type="AlphaFoldDB" id="W1XS93"/>
<dbReference type="EMBL" id="AZMM01013209">
    <property type="protein sequence ID" value="ETJ32330.1"/>
    <property type="molecule type" value="Genomic_DNA"/>
</dbReference>
<name>W1XS93_9ZZZZ</name>
<feature type="non-terminal residue" evidence="1">
    <location>
        <position position="1"/>
    </location>
</feature>
<protein>
    <submittedName>
        <fullName evidence="1">NUDIX hydrolase</fullName>
    </submittedName>
</protein>
<reference evidence="1" key="1">
    <citation type="submission" date="2013-12" db="EMBL/GenBank/DDBJ databases">
        <title>A Varibaculum cambriense genome reconstructed from a premature infant gut community with otherwise low bacterial novelty that shifts toward anaerobic metabolism during the third week of life.</title>
        <authorList>
            <person name="Brown C.T."/>
            <person name="Sharon I."/>
            <person name="Thomas B.C."/>
            <person name="Castelle C.J."/>
            <person name="Morowitz M.J."/>
            <person name="Banfield J.F."/>
        </authorList>
    </citation>
    <scope>NUCLEOTIDE SEQUENCE</scope>
</reference>
<keyword evidence="1" id="KW-0378">Hydrolase</keyword>
<accession>W1XS93</accession>
<organism evidence="1">
    <name type="scientific">human gut metagenome</name>
    <dbReference type="NCBI Taxonomy" id="408170"/>
    <lineage>
        <taxon>unclassified sequences</taxon>
        <taxon>metagenomes</taxon>
        <taxon>organismal metagenomes</taxon>
    </lineage>
</organism>
<gene>
    <name evidence="1" type="ORF">Q604_UNBC13209G0001</name>
</gene>
<sequence>KNDSNITLVEHEAAKWLSKETLYSVDWLPADIDAVDEMYRRL</sequence>
<dbReference type="GO" id="GO:0016787">
    <property type="term" value="F:hydrolase activity"/>
    <property type="evidence" value="ECO:0007669"/>
    <property type="project" value="UniProtKB-KW"/>
</dbReference>